<name>A0ACB7P1Y2_9PEZI</name>
<proteinExistence type="predicted"/>
<sequence length="96" mass="10123">MVSFTFLVTATLATLTAASPAARALKPRQSDCQGVRDAIAANNWPCNEVAAPSCEFCCESWLNLEGAFGNPPCHEDHGDFTCPAGSEGYHCAADSK</sequence>
<dbReference type="EMBL" id="JAGIZQ010000005">
    <property type="protein sequence ID" value="KAH6627927.1"/>
    <property type="molecule type" value="Genomic_DNA"/>
</dbReference>
<accession>A0ACB7P1Y2</accession>
<protein>
    <submittedName>
        <fullName evidence="1">Uncharacterized protein</fullName>
    </submittedName>
</protein>
<evidence type="ECO:0000313" key="1">
    <source>
        <dbReference type="EMBL" id="KAH6627927.1"/>
    </source>
</evidence>
<comment type="caution">
    <text evidence="1">The sequence shown here is derived from an EMBL/GenBank/DDBJ whole genome shotgun (WGS) entry which is preliminary data.</text>
</comment>
<evidence type="ECO:0000313" key="2">
    <source>
        <dbReference type="Proteomes" id="UP000724584"/>
    </source>
</evidence>
<gene>
    <name evidence="1" type="ORF">F5144DRAFT_288856</name>
</gene>
<keyword evidence="2" id="KW-1185">Reference proteome</keyword>
<organism evidence="1 2">
    <name type="scientific">Chaetomium tenue</name>
    <dbReference type="NCBI Taxonomy" id="1854479"/>
    <lineage>
        <taxon>Eukaryota</taxon>
        <taxon>Fungi</taxon>
        <taxon>Dikarya</taxon>
        <taxon>Ascomycota</taxon>
        <taxon>Pezizomycotina</taxon>
        <taxon>Sordariomycetes</taxon>
        <taxon>Sordariomycetidae</taxon>
        <taxon>Sordariales</taxon>
        <taxon>Chaetomiaceae</taxon>
        <taxon>Chaetomium</taxon>
    </lineage>
</organism>
<reference evidence="1 2" key="1">
    <citation type="journal article" date="2021" name="Nat. Commun.">
        <title>Genetic determinants of endophytism in the Arabidopsis root mycobiome.</title>
        <authorList>
            <person name="Mesny F."/>
            <person name="Miyauchi S."/>
            <person name="Thiergart T."/>
            <person name="Pickel B."/>
            <person name="Atanasova L."/>
            <person name="Karlsson M."/>
            <person name="Huettel B."/>
            <person name="Barry K.W."/>
            <person name="Haridas S."/>
            <person name="Chen C."/>
            <person name="Bauer D."/>
            <person name="Andreopoulos W."/>
            <person name="Pangilinan J."/>
            <person name="LaButti K."/>
            <person name="Riley R."/>
            <person name="Lipzen A."/>
            <person name="Clum A."/>
            <person name="Drula E."/>
            <person name="Henrissat B."/>
            <person name="Kohler A."/>
            <person name="Grigoriev I.V."/>
            <person name="Martin F.M."/>
            <person name="Hacquard S."/>
        </authorList>
    </citation>
    <scope>NUCLEOTIDE SEQUENCE [LARGE SCALE GENOMIC DNA]</scope>
    <source>
        <strain evidence="1 2">MPI-SDFR-AT-0079</strain>
    </source>
</reference>
<dbReference type="Proteomes" id="UP000724584">
    <property type="component" value="Unassembled WGS sequence"/>
</dbReference>